<dbReference type="SUPFAM" id="SSF64182">
    <property type="entry name" value="DHH phosphoesterases"/>
    <property type="match status" value="1"/>
</dbReference>
<dbReference type="RefSeq" id="WP_250583751.1">
    <property type="nucleotide sequence ID" value="NZ_JAKRVX010000002.1"/>
</dbReference>
<dbReference type="InterPro" id="IPR052968">
    <property type="entry name" value="Nucleotide_metab_enz"/>
</dbReference>
<proteinExistence type="predicted"/>
<dbReference type="AlphaFoldDB" id="A0AAE3FWY6"/>
<dbReference type="Proteomes" id="UP001203207">
    <property type="component" value="Unassembled WGS sequence"/>
</dbReference>
<dbReference type="PANTHER" id="PTHR42146:SF1">
    <property type="entry name" value="OLIGORIBONUCLEASE NRNB"/>
    <property type="match status" value="1"/>
</dbReference>
<comment type="caution">
    <text evidence="1">The sequence shown here is derived from an EMBL/GenBank/DDBJ whole genome shotgun (WGS) entry which is preliminary data.</text>
</comment>
<evidence type="ECO:0000313" key="2">
    <source>
        <dbReference type="Proteomes" id="UP001203207"/>
    </source>
</evidence>
<accession>A0AAE3FWY6</accession>
<keyword evidence="2" id="KW-1185">Reference proteome</keyword>
<protein>
    <submittedName>
        <fullName evidence="1">Phosphohydrolase</fullName>
    </submittedName>
</protein>
<organism evidence="1 2">
    <name type="scientific">Natronocalculus amylovorans</name>
    <dbReference type="NCBI Taxonomy" id="2917812"/>
    <lineage>
        <taxon>Archaea</taxon>
        <taxon>Methanobacteriati</taxon>
        <taxon>Methanobacteriota</taxon>
        <taxon>Stenosarchaea group</taxon>
        <taxon>Halobacteria</taxon>
        <taxon>Halobacteriales</taxon>
        <taxon>Haloferacaceae</taxon>
        <taxon>Natronocalculus</taxon>
    </lineage>
</organism>
<dbReference type="PANTHER" id="PTHR42146">
    <property type="entry name" value="3',5'-CYCLIC-NUCLEOTIDE PHOSPHODIESTERASE"/>
    <property type="match status" value="1"/>
</dbReference>
<evidence type="ECO:0000313" key="1">
    <source>
        <dbReference type="EMBL" id="MCL9816879.1"/>
    </source>
</evidence>
<dbReference type="InterPro" id="IPR038763">
    <property type="entry name" value="DHH_sf"/>
</dbReference>
<reference evidence="1" key="1">
    <citation type="journal article" date="2022" name="Syst. Appl. Microbiol.">
        <title>Natronocalculus amylovorans gen. nov., sp. nov., and Natranaeroarchaeum aerophilus sp. nov., dominant culturable amylolytic natronoarchaea from hypersaline soda lakes in southwestern Siberia.</title>
        <authorList>
            <person name="Sorokin D.Y."/>
            <person name="Elcheninov A.G."/>
            <person name="Khizhniak T.V."/>
            <person name="Koenen M."/>
            <person name="Bale N.J."/>
            <person name="Damste J.S.S."/>
            <person name="Kublanov I.V."/>
        </authorList>
    </citation>
    <scope>NUCLEOTIDE SEQUENCE</scope>
    <source>
        <strain evidence="1">AArc-St2</strain>
    </source>
</reference>
<name>A0AAE3FWY6_9EURY</name>
<sequence length="393" mass="43134">MDDEFLDTSRLPIDRRSRIPGAGFFYPDTVDEELKEQQAKAAIEGSEAVVVTDSDADGLGCIALIREAYDAAIEPEPFLTTLEARLSEDDADEAEDDRPEFESRVALLAAGPHSLGETLERVAEYADSGIDLFVCDLCPDSYETVSEPLETLTSRCDRVSWYDHHQWTDEVFTAVSDAGVDLVVGDSEEECSTDVALRSLEYDFDEQFVELAAVTRDHDLWLNEDPRSQDLADYAFWSGPEEYAAIVGAYGVSLPTVVSEYIAHRRVEKEKLIDLAVERADFKSVGPWTVGITYGRCSQNEVADALRDQGADAAVIVKPAGSASLRGSDDFEKCHLVARQVNGGGHPKASGCKPGIYDDMLDYAHHWTTEGSAAKRVILAAFERVADESVTEA</sequence>
<dbReference type="EMBL" id="JAKRVX010000002">
    <property type="protein sequence ID" value="MCL9816879.1"/>
    <property type="molecule type" value="Genomic_DNA"/>
</dbReference>
<gene>
    <name evidence="1" type="ORF">AArcSt2_07980</name>
</gene>
<reference evidence="1" key="2">
    <citation type="submission" date="2022-02" db="EMBL/GenBank/DDBJ databases">
        <authorList>
            <person name="Elcheninov A.G."/>
            <person name="Sorokin D.Y."/>
            <person name="Kublanov I.V."/>
        </authorList>
    </citation>
    <scope>NUCLEOTIDE SEQUENCE</scope>
    <source>
        <strain evidence="1">AArc-St2</strain>
    </source>
</reference>